<dbReference type="InterPro" id="IPR009057">
    <property type="entry name" value="Homeodomain-like_sf"/>
</dbReference>
<feature type="domain" description="HTH araC/xylS-type" evidence="4">
    <location>
        <begin position="213"/>
        <end position="318"/>
    </location>
</feature>
<dbReference type="SUPFAM" id="SSF46689">
    <property type="entry name" value="Homeodomain-like"/>
    <property type="match status" value="1"/>
</dbReference>
<dbReference type="PROSITE" id="PS00041">
    <property type="entry name" value="HTH_ARAC_FAMILY_1"/>
    <property type="match status" value="1"/>
</dbReference>
<dbReference type="GO" id="GO:0003700">
    <property type="term" value="F:DNA-binding transcription factor activity"/>
    <property type="evidence" value="ECO:0007669"/>
    <property type="project" value="InterPro"/>
</dbReference>
<reference evidence="5 6" key="1">
    <citation type="journal article" date="2016" name="BMC Genomics">
        <title>Genomic analysis of the nitrate-respiring Sphingopyxis granuli (formerly Sphingomonas macrogoltabida) strain TFA.</title>
        <authorList>
            <person name="Garcia-Romero I."/>
            <person name="Perez-Pulido A.J."/>
            <person name="Gonzalez-Flores Y.E."/>
            <person name="Reyes-Ramirez F."/>
            <person name="Santero E."/>
            <person name="Floriano B."/>
        </authorList>
    </citation>
    <scope>NUCLEOTIDE SEQUENCE [LARGE SCALE GENOMIC DNA]</scope>
    <source>
        <strain evidence="5 6">TFA</strain>
    </source>
</reference>
<dbReference type="InterPro" id="IPR018062">
    <property type="entry name" value="HTH_AraC-typ_CS"/>
</dbReference>
<name>A0AA86GRJ5_9SPHN</name>
<dbReference type="InterPro" id="IPR018060">
    <property type="entry name" value="HTH_AraC"/>
</dbReference>
<dbReference type="Proteomes" id="UP000058599">
    <property type="component" value="Chromosome"/>
</dbReference>
<dbReference type="AlphaFoldDB" id="A0AA86GRJ5"/>
<dbReference type="InterPro" id="IPR020449">
    <property type="entry name" value="Tscrpt_reg_AraC-type_HTH"/>
</dbReference>
<keyword evidence="2" id="KW-0238">DNA-binding</keyword>
<dbReference type="PROSITE" id="PS01124">
    <property type="entry name" value="HTH_ARAC_FAMILY_2"/>
    <property type="match status" value="1"/>
</dbReference>
<evidence type="ECO:0000256" key="3">
    <source>
        <dbReference type="ARBA" id="ARBA00023163"/>
    </source>
</evidence>
<dbReference type="PRINTS" id="PR00032">
    <property type="entry name" value="HTHARAC"/>
</dbReference>
<keyword evidence="1" id="KW-0805">Transcription regulation</keyword>
<dbReference type="PANTHER" id="PTHR46796">
    <property type="entry name" value="HTH-TYPE TRANSCRIPTIONAL ACTIVATOR RHAS-RELATED"/>
    <property type="match status" value="1"/>
</dbReference>
<dbReference type="KEGG" id="sgi:SGRAN_3872"/>
<dbReference type="SMART" id="SM00342">
    <property type="entry name" value="HTH_ARAC"/>
    <property type="match status" value="1"/>
</dbReference>
<dbReference type="Pfam" id="PF14525">
    <property type="entry name" value="AraC_binding_2"/>
    <property type="match status" value="1"/>
</dbReference>
<organism evidence="5 6">
    <name type="scientific">Sphingopyxis granuli</name>
    <dbReference type="NCBI Taxonomy" id="267128"/>
    <lineage>
        <taxon>Bacteria</taxon>
        <taxon>Pseudomonadati</taxon>
        <taxon>Pseudomonadota</taxon>
        <taxon>Alphaproteobacteria</taxon>
        <taxon>Sphingomonadales</taxon>
        <taxon>Sphingomonadaceae</taxon>
        <taxon>Sphingopyxis</taxon>
    </lineage>
</organism>
<dbReference type="RefSeq" id="WP_067186294.1">
    <property type="nucleotide sequence ID" value="NZ_CP012199.1"/>
</dbReference>
<keyword evidence="3" id="KW-0804">Transcription</keyword>
<dbReference type="EMBL" id="CP012199">
    <property type="protein sequence ID" value="AMG76204.1"/>
    <property type="molecule type" value="Genomic_DNA"/>
</dbReference>
<evidence type="ECO:0000313" key="6">
    <source>
        <dbReference type="Proteomes" id="UP000058599"/>
    </source>
</evidence>
<protein>
    <submittedName>
        <fullName evidence="5">Transcriptional regulator, AraC family</fullName>
    </submittedName>
</protein>
<evidence type="ECO:0000313" key="5">
    <source>
        <dbReference type="EMBL" id="AMG76204.1"/>
    </source>
</evidence>
<dbReference type="PANTHER" id="PTHR46796:SF6">
    <property type="entry name" value="ARAC SUBFAMILY"/>
    <property type="match status" value="1"/>
</dbReference>
<accession>A0AA86GRJ5</accession>
<evidence type="ECO:0000256" key="2">
    <source>
        <dbReference type="ARBA" id="ARBA00023125"/>
    </source>
</evidence>
<dbReference type="InterPro" id="IPR035418">
    <property type="entry name" value="AraC-bd_2"/>
</dbReference>
<gene>
    <name evidence="5" type="ORF">SGRAN_3872</name>
</gene>
<keyword evidence="6" id="KW-1185">Reference proteome</keyword>
<evidence type="ECO:0000259" key="4">
    <source>
        <dbReference type="PROSITE" id="PS01124"/>
    </source>
</evidence>
<proteinExistence type="predicted"/>
<dbReference type="Pfam" id="PF12833">
    <property type="entry name" value="HTH_18"/>
    <property type="match status" value="1"/>
</dbReference>
<dbReference type="Gene3D" id="1.10.10.60">
    <property type="entry name" value="Homeodomain-like"/>
    <property type="match status" value="1"/>
</dbReference>
<evidence type="ECO:0000256" key="1">
    <source>
        <dbReference type="ARBA" id="ARBA00023015"/>
    </source>
</evidence>
<sequence length="319" mass="34457">MDAAGFSQILSTASVPERERLPMWRELFGQAMVRLDIEPARNVPFHAEGTLCALPGAAYASVSASPVQVSRTHRLIAADPVEMLYLITADAPLELRQRGREHVLAVGDSIFVRGGEVSTIQCRKRCRFTNIAVAQDDLRALLSGADDLAMRVVPRQSDLLGLLHAYVDMLRLRADAASGVAAALTAGHIRDLIGAVAATAAEDGAPERPGVKAARLRAIKADIAVRSCDPRLDIVGVATRAGISPRYVRRLFQDEGSSFSAHVLGERLDRAHRLLLHPGQAPRTIAAVAYACGFGDLSYFNRTFRRRFGMTPSDLRGAG</sequence>
<dbReference type="GO" id="GO:0043565">
    <property type="term" value="F:sequence-specific DNA binding"/>
    <property type="evidence" value="ECO:0007669"/>
    <property type="project" value="InterPro"/>
</dbReference>
<dbReference type="InterPro" id="IPR050204">
    <property type="entry name" value="AraC_XylS_family_regulators"/>
</dbReference>